<dbReference type="InterPro" id="IPR005824">
    <property type="entry name" value="KOW"/>
</dbReference>
<evidence type="ECO:0000313" key="7">
    <source>
        <dbReference type="EMBL" id="KAF6038471.1"/>
    </source>
</evidence>
<proteinExistence type="inferred from homology"/>
<dbReference type="OrthoDB" id="5577072at2759"/>
<keyword evidence="3" id="KW-0677">Repeat</keyword>
<dbReference type="Proteomes" id="UP000593567">
    <property type="component" value="Unassembled WGS sequence"/>
</dbReference>
<feature type="region of interest" description="Disordered" evidence="5">
    <location>
        <begin position="328"/>
        <end position="369"/>
    </location>
</feature>
<feature type="compositionally biased region" description="Polar residues" evidence="5">
    <location>
        <begin position="98"/>
        <end position="107"/>
    </location>
</feature>
<evidence type="ECO:0000256" key="4">
    <source>
        <dbReference type="ARBA" id="ARBA00023242"/>
    </source>
</evidence>
<dbReference type="PROSITE" id="PS50174">
    <property type="entry name" value="G_PATCH"/>
    <property type="match status" value="1"/>
</dbReference>
<dbReference type="InterPro" id="IPR045166">
    <property type="entry name" value="Spp2-like"/>
</dbReference>
<dbReference type="AlphaFoldDB" id="A0A7J7KKF2"/>
<feature type="compositionally biased region" description="Basic and acidic residues" evidence="5">
    <location>
        <begin position="346"/>
        <end position="359"/>
    </location>
</feature>
<comment type="caution">
    <text evidence="7">The sequence shown here is derived from an EMBL/GenBank/DDBJ whole genome shotgun (WGS) entry which is preliminary data.</text>
</comment>
<evidence type="ECO:0000256" key="2">
    <source>
        <dbReference type="ARBA" id="ARBA00010966"/>
    </source>
</evidence>
<organism evidence="7 8">
    <name type="scientific">Bugula neritina</name>
    <name type="common">Brown bryozoan</name>
    <name type="synonym">Sertularia neritina</name>
    <dbReference type="NCBI Taxonomy" id="10212"/>
    <lineage>
        <taxon>Eukaryota</taxon>
        <taxon>Metazoa</taxon>
        <taxon>Spiralia</taxon>
        <taxon>Lophotrochozoa</taxon>
        <taxon>Bryozoa</taxon>
        <taxon>Gymnolaemata</taxon>
        <taxon>Cheilostomatida</taxon>
        <taxon>Flustrina</taxon>
        <taxon>Buguloidea</taxon>
        <taxon>Bugulidae</taxon>
        <taxon>Bugula</taxon>
    </lineage>
</organism>
<dbReference type="PANTHER" id="PTHR15818">
    <property type="entry name" value="G PATCH AND KOW-CONTAINING"/>
    <property type="match status" value="1"/>
</dbReference>
<dbReference type="EMBL" id="VXIV02000409">
    <property type="protein sequence ID" value="KAF6038471.1"/>
    <property type="molecule type" value="Genomic_DNA"/>
</dbReference>
<evidence type="ECO:0000256" key="1">
    <source>
        <dbReference type="ARBA" id="ARBA00004123"/>
    </source>
</evidence>
<dbReference type="GO" id="GO:0003676">
    <property type="term" value="F:nucleic acid binding"/>
    <property type="evidence" value="ECO:0007669"/>
    <property type="project" value="InterPro"/>
</dbReference>
<evidence type="ECO:0000256" key="3">
    <source>
        <dbReference type="ARBA" id="ARBA00022737"/>
    </source>
</evidence>
<feature type="region of interest" description="Disordered" evidence="5">
    <location>
        <begin position="95"/>
        <end position="114"/>
    </location>
</feature>
<dbReference type="SMART" id="SM00739">
    <property type="entry name" value="KOW"/>
    <property type="match status" value="2"/>
</dbReference>
<dbReference type="InterPro" id="IPR014722">
    <property type="entry name" value="Rib_uL2_dom2"/>
</dbReference>
<dbReference type="Gene3D" id="2.30.30.30">
    <property type="match status" value="1"/>
</dbReference>
<dbReference type="CDD" id="cd13153">
    <property type="entry name" value="KOW_GPKOW_B"/>
    <property type="match status" value="1"/>
</dbReference>
<dbReference type="InterPro" id="IPR000467">
    <property type="entry name" value="G_patch_dom"/>
</dbReference>
<protein>
    <submittedName>
        <fullName evidence="7">GPKOW</fullName>
    </submittedName>
</protein>
<dbReference type="InterPro" id="IPR026822">
    <property type="entry name" value="Spp2/MOS2_G-patch"/>
</dbReference>
<keyword evidence="4" id="KW-0539">Nucleus</keyword>
<dbReference type="SMART" id="SM00443">
    <property type="entry name" value="G_patch"/>
    <property type="match status" value="1"/>
</dbReference>
<reference evidence="7" key="1">
    <citation type="submission" date="2020-06" db="EMBL/GenBank/DDBJ databases">
        <title>Draft genome of Bugula neritina, a colonial animal packing powerful symbionts and potential medicines.</title>
        <authorList>
            <person name="Rayko M."/>
        </authorList>
    </citation>
    <scope>NUCLEOTIDE SEQUENCE [LARGE SCALE GENOMIC DNA]</scope>
    <source>
        <strain evidence="7">Kwan_BN1</strain>
    </source>
</reference>
<accession>A0A7J7KKF2</accession>
<feature type="compositionally biased region" description="Basic and acidic residues" evidence="5">
    <location>
        <begin position="227"/>
        <end position="236"/>
    </location>
</feature>
<dbReference type="InterPro" id="IPR041994">
    <property type="entry name" value="GPKOW_KOW2"/>
</dbReference>
<dbReference type="PANTHER" id="PTHR15818:SF2">
    <property type="entry name" value="G-PATCH DOMAIN AND KOW MOTIFS-CONTAINING PROTEIN"/>
    <property type="match status" value="1"/>
</dbReference>
<dbReference type="Pfam" id="PF25088">
    <property type="entry name" value="GPKOW_C"/>
    <property type="match status" value="1"/>
</dbReference>
<evidence type="ECO:0000259" key="6">
    <source>
        <dbReference type="PROSITE" id="PS50174"/>
    </source>
</evidence>
<dbReference type="Pfam" id="PF12656">
    <property type="entry name" value="G-patch_2"/>
    <property type="match status" value="1"/>
</dbReference>
<evidence type="ECO:0000256" key="5">
    <source>
        <dbReference type="SAM" id="MobiDB-lite"/>
    </source>
</evidence>
<name>A0A7J7KKF2_BUGNE</name>
<comment type="subcellular location">
    <subcellularLocation>
        <location evidence="1">Nucleus</location>
    </subcellularLocation>
</comment>
<feature type="region of interest" description="Disordered" evidence="5">
    <location>
        <begin position="221"/>
        <end position="251"/>
    </location>
</feature>
<dbReference type="InterPro" id="IPR041993">
    <property type="entry name" value="GPKOW_KOW1"/>
</dbReference>
<evidence type="ECO:0000313" key="8">
    <source>
        <dbReference type="Proteomes" id="UP000593567"/>
    </source>
</evidence>
<comment type="similarity">
    <text evidence="2">Belongs to the MOS2 family.</text>
</comment>
<sequence>MLLAYVQCAVAAILKMETEKRNQSEAPTISFGFKAKSDSKKLQTKSVIDESKSEVLETDFVKGFDGEGIQSVIEKPKPSGPLVIPLIRANNWRRKETQSVATGSTSNDEPEKENLSKAAAKELIDEAKKFDDDQDSDQITHNSTKAIPLLLQNQVPAGFETDDKIDTELRPEESSLEDYEQVPIEQFGLALLRGMGWKEGEGVGKNKQYVKPIEANLRPKGMGLGADKSKLLQQKENKRKHKLKPGEKREEEESLEIKKGALCVILKGAHTDLYGTIEGVDDDNARCVVKLAISQASVDLSQFSLRVISKQEFDKYARYLNKGKSDRYKEKEVNGTHSPVEKKRKKDYDTDSKNKDGSKHSKTKSKHYDQPKLNKNWVYPLLKVKIIDRKYKDGRYYANKVIVYEILPGSIVCQTESGRLLEDLQENQLESVIPREDKSHVMIVAGEYKKEIAELIQKNKEREKVTVQLLSDRSVLMTLSYDDVCEYTGNVDQLMEY</sequence>
<dbReference type="CDD" id="cd13152">
    <property type="entry name" value="KOW_GPKOW_A"/>
    <property type="match status" value="1"/>
</dbReference>
<keyword evidence="8" id="KW-1185">Reference proteome</keyword>
<gene>
    <name evidence="7" type="ORF">EB796_003197</name>
</gene>
<dbReference type="GO" id="GO:0005681">
    <property type="term" value="C:spliceosomal complex"/>
    <property type="evidence" value="ECO:0007669"/>
    <property type="project" value="TreeGrafter"/>
</dbReference>
<feature type="domain" description="G-patch" evidence="6">
    <location>
        <begin position="184"/>
        <end position="229"/>
    </location>
</feature>
<dbReference type="GO" id="GO:0000398">
    <property type="term" value="P:mRNA splicing, via spliceosome"/>
    <property type="evidence" value="ECO:0007669"/>
    <property type="project" value="InterPro"/>
</dbReference>